<evidence type="ECO:0000313" key="3">
    <source>
        <dbReference type="Proteomes" id="UP000514509"/>
    </source>
</evidence>
<dbReference type="RefSeq" id="WP_182413092.1">
    <property type="nucleotide sequence ID" value="NZ_CP055153.1"/>
</dbReference>
<dbReference type="SUPFAM" id="SSF52200">
    <property type="entry name" value="Toll/Interleukin receptor TIR domain"/>
    <property type="match status" value="1"/>
</dbReference>
<proteinExistence type="predicted"/>
<dbReference type="AlphaFoldDB" id="A0A7L7LCT3"/>
<sequence length="336" mass="38508">MSYIYDIFLSHNGADKPWTEKLAYDIESNTEGRPLKVFFDKWDIKPGANLPEELEKGLTGSRFLGLVMSPQAFKSDWVALERSTAIMRDPAAKLRTIIPLLRKPCNIPSILTPLIYIDFTNDNNYNETLQELVNVLRDKDAVRGGQKSFETVYLQEDKRLLENHLTAFERPAFRTSCIWELFLRQLNEAIDDTQAALNTGKLFRRDKTLVDEYSKASEFKTKEFKDSFKKIAVLLSELKTIVTLFGDNFYVDNPDYKHHDNFYAMLMDLGRKGNKSKIRKAVADMDLIDTKRNEIIIIINNLLAGTGRTLDLIELSSDIIKRGYIGGADLIAKHIQ</sequence>
<dbReference type="InterPro" id="IPR035897">
    <property type="entry name" value="Toll_tir_struct_dom_sf"/>
</dbReference>
<dbReference type="EMBL" id="CP055153">
    <property type="protein sequence ID" value="QMU30648.1"/>
    <property type="molecule type" value="Genomic_DNA"/>
</dbReference>
<keyword evidence="2" id="KW-0675">Receptor</keyword>
<dbReference type="Proteomes" id="UP000514509">
    <property type="component" value="Chromosome"/>
</dbReference>
<dbReference type="PROSITE" id="PS50104">
    <property type="entry name" value="TIR"/>
    <property type="match status" value="1"/>
</dbReference>
<dbReference type="InterPro" id="IPR000157">
    <property type="entry name" value="TIR_dom"/>
</dbReference>
<dbReference type="Pfam" id="PF13676">
    <property type="entry name" value="TIR_2"/>
    <property type="match status" value="1"/>
</dbReference>
<evidence type="ECO:0000259" key="1">
    <source>
        <dbReference type="PROSITE" id="PS50104"/>
    </source>
</evidence>
<evidence type="ECO:0000313" key="2">
    <source>
        <dbReference type="EMBL" id="QMU30648.1"/>
    </source>
</evidence>
<reference evidence="2 3" key="1">
    <citation type="submission" date="2020-06" db="EMBL/GenBank/DDBJ databases">
        <authorList>
            <person name="Hwang Y.J."/>
        </authorList>
    </citation>
    <scope>NUCLEOTIDE SEQUENCE [LARGE SCALE GENOMIC DNA]</scope>
    <source>
        <strain evidence="2 3">KUDC8001</strain>
    </source>
</reference>
<name>A0A7L7LCT3_9BACT</name>
<reference evidence="2 3" key="2">
    <citation type="submission" date="2020-08" db="EMBL/GenBank/DDBJ databases">
        <title>Adhaeribacter dokdonensis sp. nov., isolated from the rhizosphere of Elymus tsukushiensis, a plant native to the Dokdo Islands, Republic of Korea.</title>
        <authorList>
            <person name="Ghim S.Y."/>
        </authorList>
    </citation>
    <scope>NUCLEOTIDE SEQUENCE [LARGE SCALE GENOMIC DNA]</scope>
    <source>
        <strain evidence="2 3">KUDC8001</strain>
    </source>
</reference>
<gene>
    <name evidence="2" type="ORF">HUW48_22635</name>
</gene>
<accession>A0A7L7LCT3</accession>
<keyword evidence="3" id="KW-1185">Reference proteome</keyword>
<dbReference type="Gene3D" id="3.40.50.10140">
    <property type="entry name" value="Toll/interleukin-1 receptor homology (TIR) domain"/>
    <property type="match status" value="1"/>
</dbReference>
<dbReference type="GO" id="GO:0007165">
    <property type="term" value="P:signal transduction"/>
    <property type="evidence" value="ECO:0007669"/>
    <property type="project" value="InterPro"/>
</dbReference>
<protein>
    <submittedName>
        <fullName evidence="2">Toll/interleukin-1 receptor domain-containing protein</fullName>
    </submittedName>
</protein>
<feature type="domain" description="TIR" evidence="1">
    <location>
        <begin position="3"/>
        <end position="140"/>
    </location>
</feature>
<organism evidence="2 3">
    <name type="scientific">Adhaeribacter radiodurans</name>
    <dbReference type="NCBI Taxonomy" id="2745197"/>
    <lineage>
        <taxon>Bacteria</taxon>
        <taxon>Pseudomonadati</taxon>
        <taxon>Bacteroidota</taxon>
        <taxon>Cytophagia</taxon>
        <taxon>Cytophagales</taxon>
        <taxon>Hymenobacteraceae</taxon>
        <taxon>Adhaeribacter</taxon>
    </lineage>
</organism>
<dbReference type="KEGG" id="add:HUW48_22635"/>